<dbReference type="Gene3D" id="1.25.10.10">
    <property type="entry name" value="Leucine-rich Repeat Variant"/>
    <property type="match status" value="1"/>
</dbReference>
<protein>
    <submittedName>
        <fullName evidence="5">Translational activator GCN1</fullName>
    </submittedName>
</protein>
<accession>A0A1Q9E6G8</accession>
<evidence type="ECO:0000313" key="5">
    <source>
        <dbReference type="EMBL" id="OLQ03009.1"/>
    </source>
</evidence>
<comment type="caution">
    <text evidence="5">The sequence shown here is derived from an EMBL/GenBank/DDBJ whole genome shotgun (WGS) entry which is preliminary data.</text>
</comment>
<keyword evidence="2" id="KW-0175">Coiled coil</keyword>
<gene>
    <name evidence="5" type="primary">GCN1L1</name>
    <name evidence="5" type="ORF">AK812_SmicGene14058</name>
</gene>
<dbReference type="Pfam" id="PF24987">
    <property type="entry name" value="HEAT_EF3_N"/>
    <property type="match status" value="1"/>
</dbReference>
<proteinExistence type="predicted"/>
<dbReference type="AlphaFoldDB" id="A0A1Q9E6G8"/>
<dbReference type="InterPro" id="IPR016024">
    <property type="entry name" value="ARM-type_fold"/>
</dbReference>
<evidence type="ECO:0000256" key="3">
    <source>
        <dbReference type="SAM" id="MobiDB-lite"/>
    </source>
</evidence>
<feature type="compositionally biased region" description="Basic and acidic residues" evidence="3">
    <location>
        <begin position="460"/>
        <end position="469"/>
    </location>
</feature>
<dbReference type="PANTHER" id="PTHR23346:SF7">
    <property type="entry name" value="STALLED RIBOSOME SENSOR GCN1"/>
    <property type="match status" value="1"/>
</dbReference>
<feature type="transmembrane region" description="Helical" evidence="4">
    <location>
        <begin position="20"/>
        <end position="36"/>
    </location>
</feature>
<keyword evidence="4" id="KW-1133">Transmembrane helix</keyword>
<reference evidence="5 6" key="1">
    <citation type="submission" date="2016-02" db="EMBL/GenBank/DDBJ databases">
        <title>Genome analysis of coral dinoflagellate symbionts highlights evolutionary adaptations to a symbiotic lifestyle.</title>
        <authorList>
            <person name="Aranda M."/>
            <person name="Li Y."/>
            <person name="Liew Y.J."/>
            <person name="Baumgarten S."/>
            <person name="Simakov O."/>
            <person name="Wilson M."/>
            <person name="Piel J."/>
            <person name="Ashoor H."/>
            <person name="Bougouffa S."/>
            <person name="Bajic V.B."/>
            <person name="Ryu T."/>
            <person name="Ravasi T."/>
            <person name="Bayer T."/>
            <person name="Micklem G."/>
            <person name="Kim H."/>
            <person name="Bhak J."/>
            <person name="Lajeunesse T.C."/>
            <person name="Voolstra C.R."/>
        </authorList>
    </citation>
    <scope>NUCLEOTIDE SEQUENCE [LARGE SCALE GENOMIC DNA]</scope>
    <source>
        <strain evidence="5 6">CCMP2467</strain>
    </source>
</reference>
<feature type="region of interest" description="Disordered" evidence="3">
    <location>
        <begin position="460"/>
        <end position="498"/>
    </location>
</feature>
<keyword evidence="1" id="KW-0677">Repeat</keyword>
<keyword evidence="4" id="KW-0472">Membrane</keyword>
<dbReference type="GO" id="GO:0034198">
    <property type="term" value="P:cellular response to amino acid starvation"/>
    <property type="evidence" value="ECO:0007669"/>
    <property type="project" value="TreeGrafter"/>
</dbReference>
<dbReference type="Pfam" id="PF24984">
    <property type="entry name" value="HEAT_EF3_GNC1"/>
    <property type="match status" value="1"/>
</dbReference>
<feature type="compositionally biased region" description="Low complexity" evidence="3">
    <location>
        <begin position="470"/>
        <end position="498"/>
    </location>
</feature>
<dbReference type="PANTHER" id="PTHR23346">
    <property type="entry name" value="TRANSLATIONAL ACTIVATOR GCN1-RELATED"/>
    <property type="match status" value="1"/>
</dbReference>
<dbReference type="GO" id="GO:0006417">
    <property type="term" value="P:regulation of translation"/>
    <property type="evidence" value="ECO:0007669"/>
    <property type="project" value="TreeGrafter"/>
</dbReference>
<dbReference type="SUPFAM" id="SSF48371">
    <property type="entry name" value="ARM repeat"/>
    <property type="match status" value="1"/>
</dbReference>
<feature type="coiled-coil region" evidence="2">
    <location>
        <begin position="410"/>
        <end position="446"/>
    </location>
</feature>
<evidence type="ECO:0000256" key="2">
    <source>
        <dbReference type="SAM" id="Coils"/>
    </source>
</evidence>
<dbReference type="OrthoDB" id="407830at2759"/>
<keyword evidence="6" id="KW-1185">Reference proteome</keyword>
<evidence type="ECO:0000256" key="1">
    <source>
        <dbReference type="ARBA" id="ARBA00022737"/>
    </source>
</evidence>
<dbReference type="GO" id="GO:0019887">
    <property type="term" value="F:protein kinase regulator activity"/>
    <property type="evidence" value="ECO:0007669"/>
    <property type="project" value="TreeGrafter"/>
</dbReference>
<dbReference type="EMBL" id="LSRX01000248">
    <property type="protein sequence ID" value="OLQ03009.1"/>
    <property type="molecule type" value="Genomic_DNA"/>
</dbReference>
<sequence>MEDLSPLNFKRPAWSKRRGALFALGVGIAAIVSVAYRTTNEYSDRFDPDTLSVGSLLRMFMDTTEYLDAAGWAAQDGTFVPREAVRLDADQQSLVSVSRYFSRTSKVDACGAGIRDVMHVDVVLPGVEPIYVMEALSNPDYRHWNPSLHDVTFRRHRRVPLEANLKDYFSPEEMQVKGGYRNLARDMGDTIDVAAQVAEMPLPRIIQKAVGRRFTSDFIAARYDCKVSRGFSMATSIGAEAIAETAGVNKPQDLCLTAILLAPLSANDTRVHIVSHFDPQVRTPVLQRAVHLAVGRTLRTFLQALHKKVDEGVYVSFLREAYGGSVACQASSLTRHFRGRVVERCPQEPLLPLAPAGMSRFEAAAKKAAGAGGAAPKPAAAKAKAPSVVAKSKAAPAPKLTTLEDKKKFVKMWEHKIDDKECEVEAEANKKAKKDLETALKKLQTDETYLKVKEEIKEQEMQGKREAERAALSAKTDAKAAAPKTEKPTAATTEAVEASESAMKDLDAALASSGKDAAGAKANALATLEKLAPATPFVLPKLPALVDLFADSKLGPPAVKAAVAIVSNLQPKGHGIASEVMPVLLNGMQDKRWKTKAGCIDVLLPCLLQMFDATPGQLAECLPQILSRLAEAALEVRAEIRTATGAVLREIGNLVASPEIKKLSQDLVTALAEPTNQKHTQDVLARMGNQTFMSLIDAASLSLLMPIVVRGLREREPASKKWSAQIFGSTSQLVQNVDFMKPYLPMVAPMLEQALFDPVSEVKREAAKTFGVMEQVLPQYSQQKLQPWLFGKLRAGEQAEQQTKTDQ</sequence>
<evidence type="ECO:0000313" key="6">
    <source>
        <dbReference type="Proteomes" id="UP000186817"/>
    </source>
</evidence>
<dbReference type="GO" id="GO:0005829">
    <property type="term" value="C:cytosol"/>
    <property type="evidence" value="ECO:0007669"/>
    <property type="project" value="TreeGrafter"/>
</dbReference>
<organism evidence="5 6">
    <name type="scientific">Symbiodinium microadriaticum</name>
    <name type="common">Dinoflagellate</name>
    <name type="synonym">Zooxanthella microadriatica</name>
    <dbReference type="NCBI Taxonomy" id="2951"/>
    <lineage>
        <taxon>Eukaryota</taxon>
        <taxon>Sar</taxon>
        <taxon>Alveolata</taxon>
        <taxon>Dinophyceae</taxon>
        <taxon>Suessiales</taxon>
        <taxon>Symbiodiniaceae</taxon>
        <taxon>Symbiodinium</taxon>
    </lineage>
</organism>
<dbReference type="InterPro" id="IPR011989">
    <property type="entry name" value="ARM-like"/>
</dbReference>
<dbReference type="Proteomes" id="UP000186817">
    <property type="component" value="Unassembled WGS sequence"/>
</dbReference>
<evidence type="ECO:0000256" key="4">
    <source>
        <dbReference type="SAM" id="Phobius"/>
    </source>
</evidence>
<name>A0A1Q9E6G8_SYMMI</name>
<keyword evidence="4" id="KW-0812">Transmembrane</keyword>